<name>A0A2S8SSY9_9BACT</name>
<evidence type="ECO:0000256" key="4">
    <source>
        <dbReference type="ARBA" id="ARBA00022679"/>
    </source>
</evidence>
<dbReference type="InParanoid" id="A0A2S8SSY9"/>
<keyword evidence="1 6" id="KW-0963">Cytoplasm</keyword>
<evidence type="ECO:0000256" key="6">
    <source>
        <dbReference type="HAMAP-Rule" id="MF_00074"/>
    </source>
</evidence>
<keyword evidence="4 6" id="KW-0808">Transferase</keyword>
<dbReference type="InterPro" id="IPR029063">
    <property type="entry name" value="SAM-dependent_MTases_sf"/>
</dbReference>
<feature type="binding site" evidence="6">
    <location>
        <position position="66"/>
    </location>
    <ligand>
        <name>S-adenosyl-L-methionine</name>
        <dbReference type="ChEBI" id="CHEBI:59789"/>
    </ligand>
</feature>
<comment type="similarity">
    <text evidence="6">Belongs to the methyltransferase superfamily. RNA methyltransferase RsmG family.</text>
</comment>
<dbReference type="PANTHER" id="PTHR31760:SF0">
    <property type="entry name" value="S-ADENOSYL-L-METHIONINE-DEPENDENT METHYLTRANSFERASES SUPERFAMILY PROTEIN"/>
    <property type="match status" value="1"/>
</dbReference>
<feature type="binding site" evidence="6">
    <location>
        <begin position="111"/>
        <end position="112"/>
    </location>
    <ligand>
        <name>S-adenosyl-L-methionine</name>
        <dbReference type="ChEBI" id="CHEBI:59789"/>
    </ligand>
</feature>
<dbReference type="EMBL" id="NIGF01000008">
    <property type="protein sequence ID" value="PQV63888.1"/>
    <property type="molecule type" value="Genomic_DNA"/>
</dbReference>
<dbReference type="OrthoDB" id="9808773at2"/>
<dbReference type="SUPFAM" id="SSF53335">
    <property type="entry name" value="S-adenosyl-L-methionine-dependent methyltransferases"/>
    <property type="match status" value="1"/>
</dbReference>
<keyword evidence="2 6" id="KW-0698">rRNA processing</keyword>
<dbReference type="NCBIfam" id="TIGR00138">
    <property type="entry name" value="rsmG_gidB"/>
    <property type="match status" value="1"/>
</dbReference>
<comment type="function">
    <text evidence="6">Specifically methylates the N7 position of a guanine in 16S rRNA.</text>
</comment>
<dbReference type="HAMAP" id="MF_00074">
    <property type="entry name" value="16SrRNA_methyltr_G"/>
    <property type="match status" value="1"/>
</dbReference>
<comment type="subcellular location">
    <subcellularLocation>
        <location evidence="6">Cytoplasm</location>
    </subcellularLocation>
</comment>
<evidence type="ECO:0000256" key="5">
    <source>
        <dbReference type="ARBA" id="ARBA00022691"/>
    </source>
</evidence>
<evidence type="ECO:0000256" key="1">
    <source>
        <dbReference type="ARBA" id="ARBA00022490"/>
    </source>
</evidence>
<dbReference type="GO" id="GO:0005829">
    <property type="term" value="C:cytosol"/>
    <property type="evidence" value="ECO:0007669"/>
    <property type="project" value="TreeGrafter"/>
</dbReference>
<feature type="binding site" evidence="6">
    <location>
        <position position="130"/>
    </location>
    <ligand>
        <name>S-adenosyl-L-methionine</name>
        <dbReference type="ChEBI" id="CHEBI:59789"/>
    </ligand>
</feature>
<organism evidence="7 8">
    <name type="scientific">Abditibacterium utsteinense</name>
    <dbReference type="NCBI Taxonomy" id="1960156"/>
    <lineage>
        <taxon>Bacteria</taxon>
        <taxon>Pseudomonadati</taxon>
        <taxon>Abditibacteriota</taxon>
        <taxon>Abditibacteriia</taxon>
        <taxon>Abditibacteriales</taxon>
        <taxon>Abditibacteriaceae</taxon>
        <taxon>Abditibacterium</taxon>
    </lineage>
</organism>
<gene>
    <name evidence="6" type="primary">rsmG</name>
    <name evidence="7" type="ORF">B1R32_10895</name>
</gene>
<reference evidence="7 8" key="1">
    <citation type="journal article" date="2018" name="Syst. Appl. Microbiol.">
        <title>Abditibacterium utsteinense sp. nov., the first cultivated member of candidate phylum FBP, isolated from ice-free Antarctic soil samples.</title>
        <authorList>
            <person name="Tahon G."/>
            <person name="Tytgat B."/>
            <person name="Lebbe L."/>
            <person name="Carlier A."/>
            <person name="Willems A."/>
        </authorList>
    </citation>
    <scope>NUCLEOTIDE SEQUENCE [LARGE SCALE GENOMIC DNA]</scope>
    <source>
        <strain evidence="7 8">LMG 29911</strain>
    </source>
</reference>
<dbReference type="RefSeq" id="WP_105483729.1">
    <property type="nucleotide sequence ID" value="NZ_NIGF01000008.1"/>
</dbReference>
<keyword evidence="8" id="KW-1185">Reference proteome</keyword>
<keyword evidence="3 6" id="KW-0489">Methyltransferase</keyword>
<feature type="binding site" evidence="6">
    <location>
        <position position="61"/>
    </location>
    <ligand>
        <name>S-adenosyl-L-methionine</name>
        <dbReference type="ChEBI" id="CHEBI:59789"/>
    </ligand>
</feature>
<dbReference type="PIRSF" id="PIRSF003078">
    <property type="entry name" value="GidB"/>
    <property type="match status" value="1"/>
</dbReference>
<sequence length="221" mass="24524">MTPELELKLRELVARLLDANTRVNLTAIKTPEEAWIKHICDSLEGLGTRLFLGGKTAIDVGSGPGFPGLPLALAEPEMHWTFLDATRKKCDFVAATSDYFGLDTQILHARAEEIGQRHRYRSQFDLATARAVGNIVEVAEYCLPLVKHRGHVVLWRGKDAAAEVKAHKWPLSKLGGVMREIRPYELEGHDMTYHLVILEKASPTPSQFPRAVGVPKASPLT</sequence>
<dbReference type="Proteomes" id="UP000237684">
    <property type="component" value="Unassembled WGS sequence"/>
</dbReference>
<proteinExistence type="inferred from homology"/>
<dbReference type="PANTHER" id="PTHR31760">
    <property type="entry name" value="S-ADENOSYL-L-METHIONINE-DEPENDENT METHYLTRANSFERASES SUPERFAMILY PROTEIN"/>
    <property type="match status" value="1"/>
</dbReference>
<protein>
    <recommendedName>
        <fullName evidence="6">Ribosomal RNA small subunit methyltransferase G</fullName>
        <ecNumber evidence="6">2.1.1.-</ecNumber>
    </recommendedName>
    <alternativeName>
        <fullName evidence="6">16S rRNA 7-methylguanosine methyltransferase</fullName>
        <shortName evidence="6">16S rRNA m7G methyltransferase</shortName>
    </alternativeName>
</protein>
<evidence type="ECO:0000256" key="2">
    <source>
        <dbReference type="ARBA" id="ARBA00022552"/>
    </source>
</evidence>
<evidence type="ECO:0000313" key="8">
    <source>
        <dbReference type="Proteomes" id="UP000237684"/>
    </source>
</evidence>
<feature type="binding site" evidence="6">
    <location>
        <begin position="84"/>
        <end position="86"/>
    </location>
    <ligand>
        <name>S-adenosyl-L-methionine</name>
        <dbReference type="ChEBI" id="CHEBI:59789"/>
    </ligand>
</feature>
<comment type="caution">
    <text evidence="7">The sequence shown here is derived from an EMBL/GenBank/DDBJ whole genome shotgun (WGS) entry which is preliminary data.</text>
</comment>
<dbReference type="InterPro" id="IPR003682">
    <property type="entry name" value="rRNA_ssu_MeTfrase_G"/>
</dbReference>
<evidence type="ECO:0000256" key="3">
    <source>
        <dbReference type="ARBA" id="ARBA00022603"/>
    </source>
</evidence>
<keyword evidence="5 6" id="KW-0949">S-adenosyl-L-methionine</keyword>
<dbReference type="GO" id="GO:0070043">
    <property type="term" value="F:rRNA (guanine-N7-)-methyltransferase activity"/>
    <property type="evidence" value="ECO:0007669"/>
    <property type="project" value="UniProtKB-UniRule"/>
</dbReference>
<dbReference type="FunCoup" id="A0A2S8SSY9">
    <property type="interactions" value="365"/>
</dbReference>
<evidence type="ECO:0000313" key="7">
    <source>
        <dbReference type="EMBL" id="PQV63888.1"/>
    </source>
</evidence>
<dbReference type="AlphaFoldDB" id="A0A2S8SSY9"/>
<dbReference type="Gene3D" id="3.40.50.150">
    <property type="entry name" value="Vaccinia Virus protein VP39"/>
    <property type="match status" value="1"/>
</dbReference>
<dbReference type="EC" id="2.1.1.-" evidence="6"/>
<dbReference type="Pfam" id="PF02527">
    <property type="entry name" value="GidB"/>
    <property type="match status" value="1"/>
</dbReference>
<accession>A0A2S8SSY9</accession>